<organism evidence="1 2">
    <name type="scientific">Desulfurella multipotens</name>
    <dbReference type="NCBI Taxonomy" id="79269"/>
    <lineage>
        <taxon>Bacteria</taxon>
        <taxon>Pseudomonadati</taxon>
        <taxon>Campylobacterota</taxon>
        <taxon>Desulfurellia</taxon>
        <taxon>Desulfurellales</taxon>
        <taxon>Desulfurellaceae</taxon>
        <taxon>Desulfurella</taxon>
    </lineage>
</organism>
<protein>
    <submittedName>
        <fullName evidence="1">Uncharacterized protein</fullName>
    </submittedName>
</protein>
<accession>A0A1G6N9B3</accession>
<dbReference type="RefSeq" id="WP_025392810.1">
    <property type="nucleotide sequence ID" value="NZ_FMYU01000007.1"/>
</dbReference>
<keyword evidence="2" id="KW-1185">Reference proteome</keyword>
<dbReference type="AlphaFoldDB" id="A0A1G6N9B3"/>
<sequence length="61" mass="7143">MNTYKVLAMLIYKDEKKVVTTNIVKAENKSEAKKKMIERYKRSPNVSEILINEETDVIKLL</sequence>
<reference evidence="2" key="1">
    <citation type="submission" date="2016-10" db="EMBL/GenBank/DDBJ databases">
        <authorList>
            <person name="Varghese N."/>
            <person name="Submissions S."/>
        </authorList>
    </citation>
    <scope>NUCLEOTIDE SEQUENCE [LARGE SCALE GENOMIC DNA]</scope>
    <source>
        <strain evidence="2">DSM 8415</strain>
    </source>
</reference>
<proteinExistence type="predicted"/>
<evidence type="ECO:0000313" key="1">
    <source>
        <dbReference type="EMBL" id="SDC64428.1"/>
    </source>
</evidence>
<dbReference type="Proteomes" id="UP000199411">
    <property type="component" value="Unassembled WGS sequence"/>
</dbReference>
<dbReference type="OrthoDB" id="5520657at2"/>
<dbReference type="EMBL" id="FMYU01000007">
    <property type="protein sequence ID" value="SDC64428.1"/>
    <property type="molecule type" value="Genomic_DNA"/>
</dbReference>
<evidence type="ECO:0000313" key="2">
    <source>
        <dbReference type="Proteomes" id="UP000199411"/>
    </source>
</evidence>
<gene>
    <name evidence="1" type="ORF">SAMN05660835_01148</name>
</gene>
<name>A0A1G6N9B3_9BACT</name>